<keyword evidence="2" id="KW-1185">Reference proteome</keyword>
<evidence type="ECO:0000313" key="1">
    <source>
        <dbReference type="EMBL" id="SFH65864.1"/>
    </source>
</evidence>
<dbReference type="OrthoDB" id="328612at2157"/>
<dbReference type="AlphaFoldDB" id="A0A1I3BU79"/>
<organism evidence="1 2">
    <name type="scientific">Halorubrum aquaticum</name>
    <dbReference type="NCBI Taxonomy" id="387340"/>
    <lineage>
        <taxon>Archaea</taxon>
        <taxon>Methanobacteriati</taxon>
        <taxon>Methanobacteriota</taxon>
        <taxon>Stenosarchaea group</taxon>
        <taxon>Halobacteria</taxon>
        <taxon>Halobacteriales</taxon>
        <taxon>Haloferacaceae</taxon>
        <taxon>Halorubrum</taxon>
    </lineage>
</organism>
<sequence length="206" mass="22911">MASGSHSKVKLNVRVPPSKKEEWKDALEDGETLTSLVRRAVDREINNEYTHVKTVENLGGTDSVDIDTTGIENRIDDLQSTANAVNRKIDTLAATVDDDGEDESIEGLSMDILPRLPVYPSDIPDHVLRDMGGKEDMTSEDYVEFIVEAGMDPSTDVMIDGSAQRISTDMREPEHKVRQALLHLEQNTTEGVHSAIVDGTRHWMRV</sequence>
<name>A0A1I3BU79_9EURY</name>
<accession>A0A1I3BU79</accession>
<proteinExistence type="predicted"/>
<protein>
    <submittedName>
        <fullName evidence="1">Uncharacterized protein</fullName>
    </submittedName>
</protein>
<reference evidence="1 2" key="1">
    <citation type="submission" date="2016-10" db="EMBL/GenBank/DDBJ databases">
        <authorList>
            <person name="Varghese N."/>
            <person name="Submissions S."/>
        </authorList>
    </citation>
    <scope>NUCLEOTIDE SEQUENCE [LARGE SCALE GENOMIC DNA]</scope>
    <source>
        <strain evidence="1 2">CGMCC 1.6377</strain>
    </source>
</reference>
<dbReference type="Proteomes" id="UP000323537">
    <property type="component" value="Unassembled WGS sequence"/>
</dbReference>
<dbReference type="RefSeq" id="WP_149785032.1">
    <property type="nucleotide sequence ID" value="NZ_BAAADP010000002.1"/>
</dbReference>
<evidence type="ECO:0000313" key="2">
    <source>
        <dbReference type="Proteomes" id="UP000323537"/>
    </source>
</evidence>
<gene>
    <name evidence="1" type="ORF">SAMN04488066_11566</name>
</gene>
<dbReference type="EMBL" id="FOPZ01000015">
    <property type="protein sequence ID" value="SFH65864.1"/>
    <property type="molecule type" value="Genomic_DNA"/>
</dbReference>